<dbReference type="Gene3D" id="1.10.10.10">
    <property type="entry name" value="Winged helix-like DNA-binding domain superfamily/Winged helix DNA-binding domain"/>
    <property type="match status" value="1"/>
</dbReference>
<evidence type="ECO:0000313" key="3">
    <source>
        <dbReference type="Proteomes" id="UP001500668"/>
    </source>
</evidence>
<dbReference type="Proteomes" id="UP001500668">
    <property type="component" value="Unassembled WGS sequence"/>
</dbReference>
<name>A0ABP3SDB5_9ACTN</name>
<dbReference type="InterPro" id="IPR039422">
    <property type="entry name" value="MarR/SlyA-like"/>
</dbReference>
<evidence type="ECO:0000313" key="2">
    <source>
        <dbReference type="EMBL" id="GAA0628320.1"/>
    </source>
</evidence>
<keyword evidence="3" id="KW-1185">Reference proteome</keyword>
<organism evidence="2 3">
    <name type="scientific">Streptomyces crystallinus</name>
    <dbReference type="NCBI Taxonomy" id="68191"/>
    <lineage>
        <taxon>Bacteria</taxon>
        <taxon>Bacillati</taxon>
        <taxon>Actinomycetota</taxon>
        <taxon>Actinomycetes</taxon>
        <taxon>Kitasatosporales</taxon>
        <taxon>Streptomycetaceae</taxon>
        <taxon>Streptomyces</taxon>
    </lineage>
</organism>
<dbReference type="PROSITE" id="PS50995">
    <property type="entry name" value="HTH_MARR_2"/>
    <property type="match status" value="1"/>
</dbReference>
<comment type="caution">
    <text evidence="2">The sequence shown here is derived from an EMBL/GenBank/DDBJ whole genome shotgun (WGS) entry which is preliminary data.</text>
</comment>
<feature type="domain" description="HTH marR-type" evidence="1">
    <location>
        <begin position="21"/>
        <end position="153"/>
    </location>
</feature>
<dbReference type="Pfam" id="PF12802">
    <property type="entry name" value="MarR_2"/>
    <property type="match status" value="1"/>
</dbReference>
<reference evidence="3" key="1">
    <citation type="journal article" date="2019" name="Int. J. Syst. Evol. Microbiol.">
        <title>The Global Catalogue of Microorganisms (GCM) 10K type strain sequencing project: providing services to taxonomists for standard genome sequencing and annotation.</title>
        <authorList>
            <consortium name="The Broad Institute Genomics Platform"/>
            <consortium name="The Broad Institute Genome Sequencing Center for Infectious Disease"/>
            <person name="Wu L."/>
            <person name="Ma J."/>
        </authorList>
    </citation>
    <scope>NUCLEOTIDE SEQUENCE [LARGE SCALE GENOMIC DNA]</scope>
    <source>
        <strain evidence="3">JCM 5067</strain>
    </source>
</reference>
<protein>
    <submittedName>
        <fullName evidence="2">MarR family transcriptional regulator</fullName>
    </submittedName>
</protein>
<dbReference type="PRINTS" id="PR00598">
    <property type="entry name" value="HTHMARR"/>
</dbReference>
<proteinExistence type="predicted"/>
<sequence>MGKVGAVTERADSLPALQRIQTLPSWVLGRVATRGRGLVAAAIAHEGAKMWHHAVLAAVSEYGPIAQAELGRRISLDPKDLVGVLNDLQAEGYVVREPDPRDRRKNAVTVTPEGEAMLARCAAAAERANDELLAPLSPAERERLMGLLRRIGAEELEQRA</sequence>
<dbReference type="PANTHER" id="PTHR33164:SF43">
    <property type="entry name" value="HTH-TYPE TRANSCRIPTIONAL REPRESSOR YETL"/>
    <property type="match status" value="1"/>
</dbReference>
<gene>
    <name evidence="2" type="ORF">GCM10010394_69330</name>
</gene>
<dbReference type="SUPFAM" id="SSF46785">
    <property type="entry name" value="Winged helix' DNA-binding domain"/>
    <property type="match status" value="1"/>
</dbReference>
<dbReference type="SMART" id="SM00347">
    <property type="entry name" value="HTH_MARR"/>
    <property type="match status" value="1"/>
</dbReference>
<dbReference type="PANTHER" id="PTHR33164">
    <property type="entry name" value="TRANSCRIPTIONAL REGULATOR, MARR FAMILY"/>
    <property type="match status" value="1"/>
</dbReference>
<accession>A0ABP3SDB5</accession>
<dbReference type="InterPro" id="IPR000835">
    <property type="entry name" value="HTH_MarR-typ"/>
</dbReference>
<evidence type="ECO:0000259" key="1">
    <source>
        <dbReference type="PROSITE" id="PS50995"/>
    </source>
</evidence>
<dbReference type="InterPro" id="IPR036388">
    <property type="entry name" value="WH-like_DNA-bd_sf"/>
</dbReference>
<dbReference type="InterPro" id="IPR036390">
    <property type="entry name" value="WH_DNA-bd_sf"/>
</dbReference>
<dbReference type="EMBL" id="BAAACA010000066">
    <property type="protein sequence ID" value="GAA0628320.1"/>
    <property type="molecule type" value="Genomic_DNA"/>
</dbReference>